<evidence type="ECO:0000313" key="2">
    <source>
        <dbReference type="EMBL" id="CAG8959736.1"/>
    </source>
</evidence>
<feature type="transmembrane region" description="Helical" evidence="1">
    <location>
        <begin position="93"/>
        <end position="113"/>
    </location>
</feature>
<dbReference type="OrthoDB" id="4721035at2759"/>
<dbReference type="AlphaFoldDB" id="A0A9N9PU08"/>
<protein>
    <submittedName>
        <fullName evidence="2">Uncharacterized protein</fullName>
    </submittedName>
</protein>
<accession>A0A9N9PU08</accession>
<evidence type="ECO:0000256" key="1">
    <source>
        <dbReference type="SAM" id="Phobius"/>
    </source>
</evidence>
<keyword evidence="1" id="KW-0812">Transmembrane</keyword>
<reference evidence="2" key="1">
    <citation type="submission" date="2021-07" db="EMBL/GenBank/DDBJ databases">
        <authorList>
            <person name="Durling M."/>
        </authorList>
    </citation>
    <scope>NUCLEOTIDE SEQUENCE</scope>
</reference>
<name>A0A9N9PU08_9HELO</name>
<sequence>MWLRKEKSMNVPVVEVTASTPLKAHFDDLGMRKEESGVYNSSVVDDEKEFAGPPKPSFYQRVKSAFHLSREPLPDNCSDIYYGKADWRSIGNLLLAVYATVLSGISLAIAVWQPQYGKWISPNGLIIPSTADLLFSIIAKSIEIASVGLYMTFLGQCLTKRCLRSRGIGLPDIAVREWLLQPGFVIWSLENLKYASTTLLGFNSFLTAIAVFFFTVASNSLVSPHITLGNWESTQFYGEARQNFGNSVIIKEECWAPINARFDQKDVGESCMNVLASGLALQDLNNYMKEWAILAKDHNNATDFNRPVATSSIFTDTRTSGSWVEKSTHNISADYATYGRVVNNITLSMPHPVVYYSVRKEFPMAKKGSGFGEHTMKASVVSPTSNTMCVNMNRTEVAPLVYVEWPRAQLTIINTDGIMSKVAAKDWDKDLYVNLTKYESNITATNVGSIFKWGSKYNRQPPIFPQWPIDFNSVININIPHGDSIYILIKSPNTTDYTICQMQGYLSPDCSTKHVQKVGATSLQSDCNDKDLSFAASIAPATFHSSPDPDFRDVLGVWALSPSPSSPPPSS</sequence>
<comment type="caution">
    <text evidence="2">The sequence shown here is derived from an EMBL/GenBank/DDBJ whole genome shotgun (WGS) entry which is preliminary data.</text>
</comment>
<gene>
    <name evidence="2" type="ORF">HYFRA_00001642</name>
</gene>
<keyword evidence="1" id="KW-1133">Transmembrane helix</keyword>
<proteinExistence type="predicted"/>
<feature type="transmembrane region" description="Helical" evidence="1">
    <location>
        <begin position="199"/>
        <end position="217"/>
    </location>
</feature>
<evidence type="ECO:0000313" key="3">
    <source>
        <dbReference type="Proteomes" id="UP000696280"/>
    </source>
</evidence>
<feature type="transmembrane region" description="Helical" evidence="1">
    <location>
        <begin position="133"/>
        <end position="154"/>
    </location>
</feature>
<keyword evidence="1" id="KW-0472">Membrane</keyword>
<dbReference type="EMBL" id="CAJVRL010000092">
    <property type="protein sequence ID" value="CAG8959736.1"/>
    <property type="molecule type" value="Genomic_DNA"/>
</dbReference>
<organism evidence="2 3">
    <name type="scientific">Hymenoscyphus fraxineus</name>
    <dbReference type="NCBI Taxonomy" id="746836"/>
    <lineage>
        <taxon>Eukaryota</taxon>
        <taxon>Fungi</taxon>
        <taxon>Dikarya</taxon>
        <taxon>Ascomycota</taxon>
        <taxon>Pezizomycotina</taxon>
        <taxon>Leotiomycetes</taxon>
        <taxon>Helotiales</taxon>
        <taxon>Helotiaceae</taxon>
        <taxon>Hymenoscyphus</taxon>
    </lineage>
</organism>
<keyword evidence="3" id="KW-1185">Reference proteome</keyword>
<dbReference type="Proteomes" id="UP000696280">
    <property type="component" value="Unassembled WGS sequence"/>
</dbReference>